<dbReference type="Pfam" id="PF01637">
    <property type="entry name" value="ATPase_2"/>
    <property type="match status" value="1"/>
</dbReference>
<dbReference type="CDD" id="cd00882">
    <property type="entry name" value="Ras_like_GTPase"/>
    <property type="match status" value="1"/>
</dbReference>
<dbReference type="SUPFAM" id="SSF52540">
    <property type="entry name" value="P-loop containing nucleoside triphosphate hydrolases"/>
    <property type="match status" value="1"/>
</dbReference>
<reference evidence="3 4" key="1">
    <citation type="journal article" date="2017" name="ISME J.">
        <title>Potential for microbial H2 and metal transformations associated with novel bacteria and archaea in deep terrestrial subsurface sediments.</title>
        <authorList>
            <person name="Hernsdorf A.W."/>
            <person name="Amano Y."/>
            <person name="Miyakawa K."/>
            <person name="Ise K."/>
            <person name="Suzuki Y."/>
            <person name="Anantharaman K."/>
            <person name="Probst A."/>
            <person name="Burstein D."/>
            <person name="Thomas B.C."/>
            <person name="Banfield J.F."/>
        </authorList>
    </citation>
    <scope>NUCLEOTIDE SEQUENCE [LARGE SCALE GENOMIC DNA]</scope>
    <source>
        <strain evidence="3">HGW-Actinobacteria-3</strain>
    </source>
</reference>
<name>A0A2N3G4C3_9ACTN</name>
<feature type="domain" description="DUF234" evidence="2">
    <location>
        <begin position="323"/>
        <end position="413"/>
    </location>
</feature>
<dbReference type="Pfam" id="PF03008">
    <property type="entry name" value="DUF234"/>
    <property type="match status" value="1"/>
</dbReference>
<feature type="domain" description="ATPase" evidence="1">
    <location>
        <begin position="12"/>
        <end position="211"/>
    </location>
</feature>
<proteinExistence type="predicted"/>
<evidence type="ECO:0000259" key="1">
    <source>
        <dbReference type="Pfam" id="PF01637"/>
    </source>
</evidence>
<dbReference type="Gene3D" id="3.40.50.300">
    <property type="entry name" value="P-loop containing nucleotide triphosphate hydrolases"/>
    <property type="match status" value="1"/>
</dbReference>
<evidence type="ECO:0008006" key="5">
    <source>
        <dbReference type="Google" id="ProtNLM"/>
    </source>
</evidence>
<dbReference type="Proteomes" id="UP000233654">
    <property type="component" value="Unassembled WGS sequence"/>
</dbReference>
<dbReference type="GO" id="GO:0005524">
    <property type="term" value="F:ATP binding"/>
    <property type="evidence" value="ECO:0007669"/>
    <property type="project" value="InterPro"/>
</dbReference>
<dbReference type="InterPro" id="IPR004256">
    <property type="entry name" value="DUF234"/>
</dbReference>
<dbReference type="EMBL" id="PHEX01000075">
    <property type="protein sequence ID" value="PKQ27587.1"/>
    <property type="molecule type" value="Genomic_DNA"/>
</dbReference>
<evidence type="ECO:0000313" key="4">
    <source>
        <dbReference type="Proteomes" id="UP000233654"/>
    </source>
</evidence>
<dbReference type="PANTHER" id="PTHR34704:SF1">
    <property type="entry name" value="ATPASE"/>
    <property type="match status" value="1"/>
</dbReference>
<evidence type="ECO:0000259" key="2">
    <source>
        <dbReference type="Pfam" id="PF03008"/>
    </source>
</evidence>
<gene>
    <name evidence="3" type="ORF">CVT63_07225</name>
</gene>
<comment type="caution">
    <text evidence="3">The sequence shown here is derived from an EMBL/GenBank/DDBJ whole genome shotgun (WGS) entry which is preliminary data.</text>
</comment>
<dbReference type="InterPro" id="IPR011579">
    <property type="entry name" value="ATPase_dom"/>
</dbReference>
<accession>A0A2N3G4C3</accession>
<organism evidence="3 4">
    <name type="scientific">Candidatus Anoxymicrobium japonicum</name>
    <dbReference type="NCBI Taxonomy" id="2013648"/>
    <lineage>
        <taxon>Bacteria</taxon>
        <taxon>Bacillati</taxon>
        <taxon>Actinomycetota</taxon>
        <taxon>Candidatus Geothermincolia</taxon>
        <taxon>Candidatus Geothermincolales</taxon>
        <taxon>Candidatus Anoxymicrobiaceae</taxon>
        <taxon>Candidatus Anoxymicrobium</taxon>
    </lineage>
</organism>
<dbReference type="InterPro" id="IPR027417">
    <property type="entry name" value="P-loop_NTPase"/>
</dbReference>
<dbReference type="AlphaFoldDB" id="A0A2N3G4C3"/>
<protein>
    <recommendedName>
        <fullName evidence="5">ATPase</fullName>
    </recommendedName>
</protein>
<dbReference type="PANTHER" id="PTHR34704">
    <property type="entry name" value="ATPASE"/>
    <property type="match status" value="1"/>
</dbReference>
<evidence type="ECO:0000313" key="3">
    <source>
        <dbReference type="EMBL" id="PKQ27587.1"/>
    </source>
</evidence>
<sequence length="483" mass="54780">MRKGNLMRKNVFLDREEDLRALDEIYERPGTHLVVVYGRRRVGKTRLLLQFAKDKPHVFYTAIKKAETQQALEFSEEMEKLVAHDTPIHHDNWRDAIGYMFESYVGRSDKVVVVIDEFPEVWRQNKSIPGEISARLERFAGKSNMMLVLCGSAVRQMEQLLGGREPLYLRQPLMLKIKPLDLTQASLFLKEWDFTRRVEGYAVMGGMPMYLSEAARHRNLRDFIAQKVVNPRGLFFGEGNTIVGQELGDVAMYFGLLEAIAGGAGKLAEISSAVGKKAEDLSVYLRKIEGIQLIKREVPATEKNPVKSKKGRYVITDNFIRFWFRFVHPYAGLIDAGQQGLVMKRVEAGLSAFLGRPTEEVVRQAVLAMSARGNLPITVTRLGRYWDKNREIDICGAGEKKREYLWGECKWQNSMMGAGVYHLLKEKVDASGVNPGGKNFYLLCSKSGFTSKLKSLAAKEEIILWDAGAPRRTHRVRLGRAAF</sequence>